<keyword evidence="1" id="KW-0472">Membrane</keyword>
<dbReference type="InterPro" id="IPR055385">
    <property type="entry name" value="GpJ_HDII-ins2"/>
</dbReference>
<dbReference type="EMBL" id="RYFI01000002">
    <property type="protein sequence ID" value="RXF75087.1"/>
    <property type="molecule type" value="Genomic_DNA"/>
</dbReference>
<reference evidence="3 4" key="1">
    <citation type="submission" date="2018-12" db="EMBL/GenBank/DDBJ databases">
        <title>bacterium Hansschlegelia zhihuaiae S113.</title>
        <authorList>
            <person name="He J."/>
        </authorList>
    </citation>
    <scope>NUCLEOTIDE SEQUENCE [LARGE SCALE GENOMIC DNA]</scope>
    <source>
        <strain evidence="3 4">S 113</strain>
    </source>
</reference>
<evidence type="ECO:0000259" key="2">
    <source>
        <dbReference type="Pfam" id="PF24801"/>
    </source>
</evidence>
<evidence type="ECO:0000313" key="3">
    <source>
        <dbReference type="EMBL" id="RXF75087.1"/>
    </source>
</evidence>
<feature type="transmembrane region" description="Helical" evidence="1">
    <location>
        <begin position="102"/>
        <end position="123"/>
    </location>
</feature>
<keyword evidence="1" id="KW-1133">Transmembrane helix</keyword>
<dbReference type="RefSeq" id="WP_128776077.1">
    <property type="nucleotide sequence ID" value="NZ_RYFI01000002.1"/>
</dbReference>
<organism evidence="3 4">
    <name type="scientific">Hansschlegelia zhihuaiae</name>
    <dbReference type="NCBI Taxonomy" id="405005"/>
    <lineage>
        <taxon>Bacteria</taxon>
        <taxon>Pseudomonadati</taxon>
        <taxon>Pseudomonadota</taxon>
        <taxon>Alphaproteobacteria</taxon>
        <taxon>Hyphomicrobiales</taxon>
        <taxon>Methylopilaceae</taxon>
        <taxon>Hansschlegelia</taxon>
    </lineage>
</organism>
<comment type="caution">
    <text evidence="3">The sequence shown here is derived from an EMBL/GenBank/DDBJ whole genome shotgun (WGS) entry which is preliminary data.</text>
</comment>
<keyword evidence="1" id="KW-0812">Transmembrane</keyword>
<dbReference type="OrthoDB" id="7349961at2"/>
<evidence type="ECO:0000313" key="4">
    <source>
        <dbReference type="Proteomes" id="UP000289708"/>
    </source>
</evidence>
<name>A0A4Q0MML8_9HYPH</name>
<keyword evidence="4" id="KW-1185">Reference proteome</keyword>
<evidence type="ECO:0000256" key="1">
    <source>
        <dbReference type="SAM" id="Phobius"/>
    </source>
</evidence>
<gene>
    <name evidence="3" type="ORF">EK403_03295</name>
</gene>
<accession>A0A4Q0MML8</accession>
<dbReference type="Pfam" id="PF24801">
    <property type="entry name" value="FNIII-A_GpJ"/>
    <property type="match status" value="1"/>
</dbReference>
<dbReference type="Proteomes" id="UP000289708">
    <property type="component" value="Unassembled WGS sequence"/>
</dbReference>
<sequence>MTPALAFAPPPAAAAGTGVGLIVARRFDPSLAQVIERPYGATVAELLDEQLPEATEAQRARLVVVVVLEREERELAIGVWAEYRPPAGSTLRVHFRLEKGPVIKSLLSIAILAFAAWAGPLIFGGGLLGNLGAMAIGAAGQFLLNALIPAETPKGGKRDDPRYSITGSQNDLKPYAKIPDNHGRIRIYPPLFAQPFSEGLNEHQWTNIPMVLGYPEAEYSDWRIGETPLEEFPDAELQVETVGPDDPWPFSAYVNPVFSEYVDTLLKFEEGWAVRDLATNCDYISVEFVCKRGLVAFSKKGNPGWRTVTAAVQYKHKTDTEWIARPDVVGGFDDDVEYRFGDAWLTDGPGNWQVRTRRVSNEEQSNRDIDELTWGILRGYRPVRPFNFNKPIDLAVLRIRSSAMAQGMLNKISCVAHAIRPDWDPATGTWITRKTKSAAAALRRMAQGPANPEPTPDEEMDFDAYGEFGQHCVDKNLCFNMSCDQDVSVDEAMRQAAGAGRAFPTRPEGLRSLFIDRPQPIRRGIVATRNASNFAGEPLYPDAPDAFRVAFLDETDDFKKTERLVPKPGLVGKPKTFLPLDLPGRTNPDQIWIEARRRHLEFEYRFETMFAEQGAANFYAPPGARLGAQFVTVDQKQVSARVLAVDGDLVVLDELVDMAAGESYAALFQSSSGVVFERTLAWRAGSSKLITLTGEGSQPGKDDIALVGLAGAQAEDVVVKGVEPMKDGRARLTLVHHAPQLDAEAEASVPAWFPIEPEPRDWADERPATPVIVRVMSGRDAMRPGFEDEEDFGEVEVPPVVVMVRPGSGGLAPTHTIKVTIGEHDDTTGAGVGRAEFDGDDFDVGETISVTAIAISMFGIESLAAAGPVEHVVKAVSDVPETLTFTADWVGGRIRIKWSTDDEAAVARLRILAKSGTPGETEPDFADMDRLHSGLLTSSPFEASEPDDPGDYWVALFLANEDGEGRAPEFVTLTIPA</sequence>
<feature type="domain" description="Tip attachment protein J HDII-ins2" evidence="2">
    <location>
        <begin position="260"/>
        <end position="378"/>
    </location>
</feature>
<proteinExistence type="predicted"/>
<dbReference type="AlphaFoldDB" id="A0A4Q0MML8"/>
<protein>
    <recommendedName>
        <fullName evidence="2">Tip attachment protein J HDII-ins2 domain-containing protein</fullName>
    </recommendedName>
</protein>